<feature type="transmembrane region" description="Helical" evidence="6">
    <location>
        <begin position="56"/>
        <end position="73"/>
    </location>
</feature>
<evidence type="ECO:0000256" key="3">
    <source>
        <dbReference type="ARBA" id="ARBA00022692"/>
    </source>
</evidence>
<dbReference type="RefSeq" id="WP_133757587.1">
    <property type="nucleotide sequence ID" value="NZ_SOBW01000008.1"/>
</dbReference>
<gene>
    <name evidence="7" type="ORF">BXY82_1537</name>
</gene>
<dbReference type="GO" id="GO:0005886">
    <property type="term" value="C:plasma membrane"/>
    <property type="evidence" value="ECO:0007669"/>
    <property type="project" value="UniProtKB-SubCell"/>
</dbReference>
<sequence length="434" mass="48706">MSKINRYINDQVLFKVANLNSITILTKIVAGILTSKAIAVFIGVEGMALIGNMRNFLSAIHTFSILGFYNGFVKAIAEYKNDALKLSQTLSTAYYLGFSATIFISFLTYYNAESINDFLFSAHYNYAYVIKIMAVALPFYALNMFSFAIMNGFSKYKILLIINIIGQVLGLLVTLLLIYQNNIDGALLAAVIAPSLILLITFVGFVNQRSLAPSIKLTNVNIGILKKLGPFAIMGLITAIAIPLVSILIRNYIIDQVGIKQAGHWEAMQRISDYYLMFINSLMTLYFLPRFSEIDSKQEFRKEVFSFYKSTIPIFAVGLVVIYVLRSVLVSLIFSEAFQPTVDLFLWQLLGDFVKVLSIVIAYQFIAKKMFTHFIIIEIFLVVVMYLSSIYLIDIFGVEGAVIGHFVSYVMHYGIILLIFSSSLFGVLPSTQDE</sequence>
<comment type="subcellular location">
    <subcellularLocation>
        <location evidence="1">Cell membrane</location>
        <topology evidence="1">Multi-pass membrane protein</topology>
    </subcellularLocation>
</comment>
<evidence type="ECO:0000313" key="7">
    <source>
        <dbReference type="EMBL" id="TDU39511.1"/>
    </source>
</evidence>
<keyword evidence="2" id="KW-1003">Cell membrane</keyword>
<evidence type="ECO:0000313" key="8">
    <source>
        <dbReference type="Proteomes" id="UP000294689"/>
    </source>
</evidence>
<protein>
    <submittedName>
        <fullName evidence="7">PST family polysaccharide transporter</fullName>
    </submittedName>
</protein>
<accession>A0A4R7PZD4</accession>
<evidence type="ECO:0000256" key="1">
    <source>
        <dbReference type="ARBA" id="ARBA00004651"/>
    </source>
</evidence>
<evidence type="ECO:0000256" key="2">
    <source>
        <dbReference type="ARBA" id="ARBA00022475"/>
    </source>
</evidence>
<feature type="transmembrane region" description="Helical" evidence="6">
    <location>
        <begin position="312"/>
        <end position="334"/>
    </location>
</feature>
<feature type="transmembrane region" description="Helical" evidence="6">
    <location>
        <begin position="21"/>
        <end position="44"/>
    </location>
</feature>
<keyword evidence="5 6" id="KW-0472">Membrane</keyword>
<name>A0A4R7PZD4_9FLAO</name>
<reference evidence="7 8" key="1">
    <citation type="submission" date="2019-03" db="EMBL/GenBank/DDBJ databases">
        <title>Genomic Encyclopedia of Archaeal and Bacterial Type Strains, Phase II (KMG-II): from individual species to whole genera.</title>
        <authorList>
            <person name="Goeker M."/>
        </authorList>
    </citation>
    <scope>NUCLEOTIDE SEQUENCE [LARGE SCALE GENOMIC DNA]</scope>
    <source>
        <strain evidence="7 8">DSM 28135</strain>
    </source>
</reference>
<dbReference type="Pfam" id="PF13440">
    <property type="entry name" value="Polysacc_synt_3"/>
    <property type="match status" value="1"/>
</dbReference>
<feature type="transmembrane region" description="Helical" evidence="6">
    <location>
        <begin position="346"/>
        <end position="367"/>
    </location>
</feature>
<proteinExistence type="predicted"/>
<feature type="transmembrane region" description="Helical" evidence="6">
    <location>
        <begin position="228"/>
        <end position="254"/>
    </location>
</feature>
<feature type="transmembrane region" description="Helical" evidence="6">
    <location>
        <begin position="124"/>
        <end position="146"/>
    </location>
</feature>
<dbReference type="AlphaFoldDB" id="A0A4R7PZD4"/>
<feature type="transmembrane region" description="Helical" evidence="6">
    <location>
        <begin position="93"/>
        <end position="112"/>
    </location>
</feature>
<keyword evidence="3 6" id="KW-0812">Transmembrane</keyword>
<feature type="transmembrane region" description="Helical" evidence="6">
    <location>
        <begin position="158"/>
        <end position="179"/>
    </location>
</feature>
<dbReference type="OrthoDB" id="9769862at2"/>
<feature type="transmembrane region" description="Helical" evidence="6">
    <location>
        <begin position="410"/>
        <end position="428"/>
    </location>
</feature>
<feature type="transmembrane region" description="Helical" evidence="6">
    <location>
        <begin position="185"/>
        <end position="207"/>
    </location>
</feature>
<dbReference type="CDD" id="cd13125">
    <property type="entry name" value="MATE_like_10"/>
    <property type="match status" value="1"/>
</dbReference>
<dbReference type="GO" id="GO:0009246">
    <property type="term" value="P:enterobacterial common antigen biosynthetic process"/>
    <property type="evidence" value="ECO:0007669"/>
    <property type="project" value="InterPro"/>
</dbReference>
<dbReference type="InterPro" id="IPR044550">
    <property type="entry name" value="WzxE"/>
</dbReference>
<dbReference type="Proteomes" id="UP000294689">
    <property type="component" value="Unassembled WGS sequence"/>
</dbReference>
<dbReference type="EMBL" id="SOBW01000008">
    <property type="protein sequence ID" value="TDU39511.1"/>
    <property type="molecule type" value="Genomic_DNA"/>
</dbReference>
<keyword evidence="8" id="KW-1185">Reference proteome</keyword>
<feature type="transmembrane region" description="Helical" evidence="6">
    <location>
        <begin position="274"/>
        <end position="291"/>
    </location>
</feature>
<evidence type="ECO:0000256" key="4">
    <source>
        <dbReference type="ARBA" id="ARBA00022989"/>
    </source>
</evidence>
<keyword evidence="4 6" id="KW-1133">Transmembrane helix</keyword>
<evidence type="ECO:0000256" key="6">
    <source>
        <dbReference type="SAM" id="Phobius"/>
    </source>
</evidence>
<organism evidence="7 8">
    <name type="scientific">Gelidibacter sediminis</name>
    <dbReference type="NCBI Taxonomy" id="1608710"/>
    <lineage>
        <taxon>Bacteria</taxon>
        <taxon>Pseudomonadati</taxon>
        <taxon>Bacteroidota</taxon>
        <taxon>Flavobacteriia</taxon>
        <taxon>Flavobacteriales</taxon>
        <taxon>Flavobacteriaceae</taxon>
        <taxon>Gelidibacter</taxon>
    </lineage>
</organism>
<comment type="caution">
    <text evidence="7">The sequence shown here is derived from an EMBL/GenBank/DDBJ whole genome shotgun (WGS) entry which is preliminary data.</text>
</comment>
<dbReference type="PANTHER" id="PTHR30250:SF30">
    <property type="entry name" value="LIPID III FLIPPASE"/>
    <property type="match status" value="1"/>
</dbReference>
<feature type="transmembrane region" description="Helical" evidence="6">
    <location>
        <begin position="374"/>
        <end position="398"/>
    </location>
</feature>
<dbReference type="InterPro" id="IPR050833">
    <property type="entry name" value="Poly_Biosynth_Transport"/>
</dbReference>
<evidence type="ECO:0000256" key="5">
    <source>
        <dbReference type="ARBA" id="ARBA00023136"/>
    </source>
</evidence>
<dbReference type="PANTHER" id="PTHR30250">
    <property type="entry name" value="PST FAMILY PREDICTED COLANIC ACID TRANSPORTER"/>
    <property type="match status" value="1"/>
</dbReference>